<feature type="transmembrane region" description="Helical" evidence="2">
    <location>
        <begin position="231"/>
        <end position="260"/>
    </location>
</feature>
<evidence type="ECO:0000313" key="3">
    <source>
        <dbReference type="EMBL" id="OGG84590.1"/>
    </source>
</evidence>
<dbReference type="EMBL" id="MFMM01000001">
    <property type="protein sequence ID" value="OGG84590.1"/>
    <property type="molecule type" value="Genomic_DNA"/>
</dbReference>
<keyword evidence="2" id="KW-0472">Membrane</keyword>
<feature type="compositionally biased region" description="Basic and acidic residues" evidence="1">
    <location>
        <begin position="76"/>
        <end position="85"/>
    </location>
</feature>
<sequence>MALPQRKPAQGQSPNTYQYQVRNTKKVERPGLNTDFQYLNNEEFSDANADPRLLSSQNPTRRTQAERAAQPAVNEPEYHKPEQSESAKNQIASSLRKKLFSKRTVNKAIKYARSTTVSGSIVAWGMTLWTIQVMFALMSIVFLGVLGIGDAAVSSSWITSAMGWAVERAVEGGAWLISGTAISVSDIGAGAFILCYMIAFAIGFVTLCAASIQYMMSLIQPLSGENSGTKYVTFLLALIGYATPLLNLFPWFLVFVAVVWKYPK</sequence>
<evidence type="ECO:0000256" key="1">
    <source>
        <dbReference type="SAM" id="MobiDB-lite"/>
    </source>
</evidence>
<dbReference type="STRING" id="1798525.A3G90_00680"/>
<reference evidence="3 4" key="1">
    <citation type="journal article" date="2016" name="Nat. Commun.">
        <title>Thousands of microbial genomes shed light on interconnected biogeochemical processes in an aquifer system.</title>
        <authorList>
            <person name="Anantharaman K."/>
            <person name="Brown C.T."/>
            <person name="Hug L.A."/>
            <person name="Sharon I."/>
            <person name="Castelle C.J."/>
            <person name="Probst A.J."/>
            <person name="Thomas B.C."/>
            <person name="Singh A."/>
            <person name="Wilkins M.J."/>
            <person name="Karaoz U."/>
            <person name="Brodie E.L."/>
            <person name="Williams K.H."/>
            <person name="Hubbard S.S."/>
            <person name="Banfield J.F."/>
        </authorList>
    </citation>
    <scope>NUCLEOTIDE SEQUENCE [LARGE SCALE GENOMIC DNA]</scope>
</reference>
<gene>
    <name evidence="3" type="ORF">A3G90_00680</name>
</gene>
<keyword evidence="2" id="KW-1133">Transmembrane helix</keyword>
<protein>
    <submittedName>
        <fullName evidence="3">Uncharacterized protein</fullName>
    </submittedName>
</protein>
<evidence type="ECO:0000313" key="4">
    <source>
        <dbReference type="Proteomes" id="UP000177325"/>
    </source>
</evidence>
<evidence type="ECO:0000256" key="2">
    <source>
        <dbReference type="SAM" id="Phobius"/>
    </source>
</evidence>
<name>A0A1F6FFH2_9BACT</name>
<dbReference type="AlphaFoldDB" id="A0A1F6FFH2"/>
<accession>A0A1F6FFH2</accession>
<feature type="transmembrane region" description="Helical" evidence="2">
    <location>
        <begin position="121"/>
        <end position="148"/>
    </location>
</feature>
<feature type="region of interest" description="Disordered" evidence="1">
    <location>
        <begin position="1"/>
        <end position="89"/>
    </location>
</feature>
<organism evidence="3 4">
    <name type="scientific">Candidatus Kaiserbacteria bacterium RIFCSPLOWO2_12_FULL_45_26</name>
    <dbReference type="NCBI Taxonomy" id="1798525"/>
    <lineage>
        <taxon>Bacteria</taxon>
        <taxon>Candidatus Kaiseribacteriota</taxon>
    </lineage>
</organism>
<comment type="caution">
    <text evidence="3">The sequence shown here is derived from an EMBL/GenBank/DDBJ whole genome shotgun (WGS) entry which is preliminary data.</text>
</comment>
<dbReference type="Proteomes" id="UP000177325">
    <property type="component" value="Unassembled WGS sequence"/>
</dbReference>
<feature type="transmembrane region" description="Helical" evidence="2">
    <location>
        <begin position="187"/>
        <end position="210"/>
    </location>
</feature>
<feature type="compositionally biased region" description="Polar residues" evidence="1">
    <location>
        <begin position="10"/>
        <end position="22"/>
    </location>
</feature>
<proteinExistence type="predicted"/>
<keyword evidence="2" id="KW-0812">Transmembrane</keyword>